<dbReference type="InterPro" id="IPR052537">
    <property type="entry name" value="Extradiol_RC_dioxygenase"/>
</dbReference>
<sequence length="310" mass="34348">MKLEGIHHVTCITGDILKNVDFYTRILGLRLVAKSVNQDDPSVYHVFYSDEQGAPGADLTFFEYKHAARGRPGPGMVHRVMWRVGSTDALAFWARRLAGEGIRAQQEGEPLVFADPEGLEHELVVDQSPDEPRKADHPEIPRELALRGFEGVRAYGSPGRSRRLLEDVLGATESAPGTWELRGRRRGGTIAFEPAATERGFPGAGTVHHVAWGTTVAEHAAWLERLRDHEVSSTPIIDRYFFHSIYFREPSGVLFEIADDAPGFARGGDPEHLGATLSLPPWLEDRRAEIEARLTPIPDPRAGWKGAPRA</sequence>
<evidence type="ECO:0000313" key="2">
    <source>
        <dbReference type="EMBL" id="TMQ48858.1"/>
    </source>
</evidence>
<proteinExistence type="predicted"/>
<dbReference type="EMBL" id="VBOT01000132">
    <property type="protein sequence ID" value="TMQ48858.1"/>
    <property type="molecule type" value="Genomic_DNA"/>
</dbReference>
<dbReference type="Proteomes" id="UP000320184">
    <property type="component" value="Unassembled WGS sequence"/>
</dbReference>
<dbReference type="Pfam" id="PF00903">
    <property type="entry name" value="Glyoxalase"/>
    <property type="match status" value="2"/>
</dbReference>
<dbReference type="InterPro" id="IPR037523">
    <property type="entry name" value="VOC_core"/>
</dbReference>
<dbReference type="PANTHER" id="PTHR36110">
    <property type="entry name" value="RING-CLEAVING DIOXYGENASE MHQE-RELATED"/>
    <property type="match status" value="1"/>
</dbReference>
<keyword evidence="2" id="KW-0223">Dioxygenase</keyword>
<dbReference type="PROSITE" id="PS51819">
    <property type="entry name" value="VOC"/>
    <property type="match status" value="2"/>
</dbReference>
<organism evidence="2 3">
    <name type="scientific">Eiseniibacteriota bacterium</name>
    <dbReference type="NCBI Taxonomy" id="2212470"/>
    <lineage>
        <taxon>Bacteria</taxon>
        <taxon>Candidatus Eiseniibacteriota</taxon>
    </lineage>
</organism>
<feature type="domain" description="VOC" evidence="1">
    <location>
        <begin position="145"/>
        <end position="260"/>
    </location>
</feature>
<dbReference type="GO" id="GO:0051213">
    <property type="term" value="F:dioxygenase activity"/>
    <property type="evidence" value="ECO:0007669"/>
    <property type="project" value="UniProtKB-KW"/>
</dbReference>
<comment type="caution">
    <text evidence="2">The sequence shown here is derived from an EMBL/GenBank/DDBJ whole genome shotgun (WGS) entry which is preliminary data.</text>
</comment>
<evidence type="ECO:0000313" key="3">
    <source>
        <dbReference type="Proteomes" id="UP000320184"/>
    </source>
</evidence>
<keyword evidence="2" id="KW-0560">Oxidoreductase</keyword>
<gene>
    <name evidence="2" type="ORF">E6K73_11050</name>
</gene>
<reference evidence="2 3" key="1">
    <citation type="journal article" date="2019" name="Nat. Microbiol.">
        <title>Mediterranean grassland soil C-N compound turnover is dependent on rainfall and depth, and is mediated by genomically divergent microorganisms.</title>
        <authorList>
            <person name="Diamond S."/>
            <person name="Andeer P.F."/>
            <person name="Li Z."/>
            <person name="Crits-Christoph A."/>
            <person name="Burstein D."/>
            <person name="Anantharaman K."/>
            <person name="Lane K.R."/>
            <person name="Thomas B.C."/>
            <person name="Pan C."/>
            <person name="Northen T.R."/>
            <person name="Banfield J.F."/>
        </authorList>
    </citation>
    <scope>NUCLEOTIDE SEQUENCE [LARGE SCALE GENOMIC DNA]</scope>
    <source>
        <strain evidence="2">WS_3</strain>
    </source>
</reference>
<dbReference type="PANTHER" id="PTHR36110:SF4">
    <property type="entry name" value="RING-CLEAVING DIOXYGENASE MHQA-RELATED"/>
    <property type="match status" value="1"/>
</dbReference>
<name>A0A538SBW7_UNCEI</name>
<feature type="domain" description="VOC" evidence="1">
    <location>
        <begin position="5"/>
        <end position="139"/>
    </location>
</feature>
<protein>
    <submittedName>
        <fullName evidence="2">Ring-cleaving dioxygenase</fullName>
    </submittedName>
</protein>
<accession>A0A538SBW7</accession>
<dbReference type="InterPro" id="IPR004360">
    <property type="entry name" value="Glyas_Fos-R_dOase_dom"/>
</dbReference>
<evidence type="ECO:0000259" key="1">
    <source>
        <dbReference type="PROSITE" id="PS51819"/>
    </source>
</evidence>
<dbReference type="SUPFAM" id="SSF54593">
    <property type="entry name" value="Glyoxalase/Bleomycin resistance protein/Dihydroxybiphenyl dioxygenase"/>
    <property type="match status" value="1"/>
</dbReference>
<dbReference type="Gene3D" id="3.10.180.10">
    <property type="entry name" value="2,3-Dihydroxybiphenyl 1,2-Dioxygenase, domain 1"/>
    <property type="match status" value="2"/>
</dbReference>
<dbReference type="AlphaFoldDB" id="A0A538SBW7"/>
<dbReference type="InterPro" id="IPR029068">
    <property type="entry name" value="Glyas_Bleomycin-R_OHBP_Dase"/>
</dbReference>